<dbReference type="Proteomes" id="UP000186601">
    <property type="component" value="Unassembled WGS sequence"/>
</dbReference>
<keyword evidence="1" id="KW-0472">Membrane</keyword>
<evidence type="ECO:0000313" key="2">
    <source>
        <dbReference type="EMBL" id="PSS37914.1"/>
    </source>
</evidence>
<keyword evidence="1" id="KW-0812">Transmembrane</keyword>
<feature type="transmembrane region" description="Helical" evidence="1">
    <location>
        <begin position="390"/>
        <end position="407"/>
    </location>
</feature>
<proteinExistence type="predicted"/>
<reference evidence="2 3" key="1">
    <citation type="submission" date="2018-02" db="EMBL/GenBank/DDBJ databases">
        <title>Genome sequence of the basidiomycete white-rot fungus Phlebia centrifuga.</title>
        <authorList>
            <person name="Granchi Z."/>
            <person name="Peng M."/>
            <person name="de Vries R.P."/>
            <person name="Hilden K."/>
            <person name="Makela M.R."/>
            <person name="Grigoriev I."/>
            <person name="Riley R."/>
        </authorList>
    </citation>
    <scope>NUCLEOTIDE SEQUENCE [LARGE SCALE GENOMIC DNA]</scope>
    <source>
        <strain evidence="2 3">FBCC195</strain>
    </source>
</reference>
<protein>
    <recommendedName>
        <fullName evidence="4">Phosphoglycerate mutase-like protein</fullName>
    </recommendedName>
</protein>
<evidence type="ECO:0008006" key="4">
    <source>
        <dbReference type="Google" id="ProtNLM"/>
    </source>
</evidence>
<dbReference type="InterPro" id="IPR050645">
    <property type="entry name" value="Histidine_acid_phosphatase"/>
</dbReference>
<dbReference type="InterPro" id="IPR029033">
    <property type="entry name" value="His_PPase_superfam"/>
</dbReference>
<dbReference type="Gene3D" id="3.40.50.1240">
    <property type="entry name" value="Phosphoglycerate mutase-like"/>
    <property type="match status" value="1"/>
</dbReference>
<sequence length="440" mass="47744">MSNENSDSHDVLGIVVLARHGDRRGFYQDPLTYTPSETSITPLGLQEEFVLGLSLRSTYLDPLSPTFIGVNGLLNQSQIAVRADAGGEGGVIFDSSIALLQGLFPPTPDHKETLADGRTIVAPLGVESVEPNEDVSLEGFTSCPQLDIHTSEFYNSPQFLAVAKAAAPFFAELKPFLDGRNVTLVDMVFDYMNVQSIHNATFARRLPPTFLEQARALANYHEYGVFSDVDFSGIGNIAFRTMLPSVLNAFQRIANPSDPLKIHYSAISYKPFDSLFNMTGVVNSGNITGGLVNYAAAVVFEVRKPLQGSEPVLRFKFKNGTDDWPLHTYNLTFPGWSGKGDVPLSTFLSAFEPAAINTTTEWCNICRQTTLRGCGDLKGVPGPPTSSQSLLVPALIAIIMLFGLFSFSNRKSKRSASNTGIAIADFREANLGINKGAMKA</sequence>
<dbReference type="SUPFAM" id="SSF53254">
    <property type="entry name" value="Phosphoglycerate mutase-like"/>
    <property type="match status" value="1"/>
</dbReference>
<dbReference type="PANTHER" id="PTHR11567:SF142">
    <property type="entry name" value="PHOSPHOGLYCERATE MUTASE-LIKE PROTEIN"/>
    <property type="match status" value="1"/>
</dbReference>
<accession>A0A2R6S6K1</accession>
<keyword evidence="3" id="KW-1185">Reference proteome</keyword>
<dbReference type="STRING" id="98765.A0A2R6S6K1"/>
<dbReference type="AlphaFoldDB" id="A0A2R6S6K1"/>
<dbReference type="GO" id="GO:0016791">
    <property type="term" value="F:phosphatase activity"/>
    <property type="evidence" value="ECO:0007669"/>
    <property type="project" value="TreeGrafter"/>
</dbReference>
<dbReference type="PANTHER" id="PTHR11567">
    <property type="entry name" value="ACID PHOSPHATASE-RELATED"/>
    <property type="match status" value="1"/>
</dbReference>
<comment type="caution">
    <text evidence="2">The sequence shown here is derived from an EMBL/GenBank/DDBJ whole genome shotgun (WGS) entry which is preliminary data.</text>
</comment>
<dbReference type="OrthoDB" id="258392at2759"/>
<organism evidence="2 3">
    <name type="scientific">Hermanssonia centrifuga</name>
    <dbReference type="NCBI Taxonomy" id="98765"/>
    <lineage>
        <taxon>Eukaryota</taxon>
        <taxon>Fungi</taxon>
        <taxon>Dikarya</taxon>
        <taxon>Basidiomycota</taxon>
        <taxon>Agaricomycotina</taxon>
        <taxon>Agaricomycetes</taxon>
        <taxon>Polyporales</taxon>
        <taxon>Meruliaceae</taxon>
        <taxon>Hermanssonia</taxon>
    </lineage>
</organism>
<name>A0A2R6S6K1_9APHY</name>
<dbReference type="EMBL" id="MLYV02000019">
    <property type="protein sequence ID" value="PSS37914.1"/>
    <property type="molecule type" value="Genomic_DNA"/>
</dbReference>
<gene>
    <name evidence="2" type="ORF">PHLCEN_2v244</name>
</gene>
<keyword evidence="1" id="KW-1133">Transmembrane helix</keyword>
<evidence type="ECO:0000313" key="3">
    <source>
        <dbReference type="Proteomes" id="UP000186601"/>
    </source>
</evidence>
<evidence type="ECO:0000256" key="1">
    <source>
        <dbReference type="SAM" id="Phobius"/>
    </source>
</evidence>